<dbReference type="PANTHER" id="PTHR24379">
    <property type="entry name" value="KRAB AND ZINC FINGER DOMAIN-CONTAINING"/>
    <property type="match status" value="1"/>
</dbReference>
<dbReference type="PROSITE" id="PS00028">
    <property type="entry name" value="ZINC_FINGER_C2H2_1"/>
    <property type="match status" value="3"/>
</dbReference>
<keyword evidence="3 5" id="KW-0863">Zinc-finger</keyword>
<name>A0AAV1M327_9NEOP</name>
<keyword evidence="1 6" id="KW-0479">Metal-binding</keyword>
<keyword evidence="10" id="KW-1185">Reference proteome</keyword>
<feature type="domain" description="C2H2-type" evidence="7">
    <location>
        <begin position="381"/>
        <end position="408"/>
    </location>
</feature>
<dbReference type="GO" id="GO:0000977">
    <property type="term" value="F:RNA polymerase II transcription regulatory region sequence-specific DNA binding"/>
    <property type="evidence" value="ECO:0007669"/>
    <property type="project" value="TreeGrafter"/>
</dbReference>
<protein>
    <submittedName>
        <fullName evidence="9">Uncharacterized protein</fullName>
    </submittedName>
</protein>
<feature type="binding site" evidence="6">
    <location>
        <position position="76"/>
    </location>
    <ligand>
        <name>Zn(2+)</name>
        <dbReference type="ChEBI" id="CHEBI:29105"/>
    </ligand>
</feature>
<gene>
    <name evidence="9" type="ORF">PARMNEM_LOCUS19037</name>
</gene>
<dbReference type="GO" id="GO:0000981">
    <property type="term" value="F:DNA-binding transcription factor activity, RNA polymerase II-specific"/>
    <property type="evidence" value="ECO:0007669"/>
    <property type="project" value="TreeGrafter"/>
</dbReference>
<evidence type="ECO:0000256" key="1">
    <source>
        <dbReference type="ARBA" id="ARBA00022723"/>
    </source>
</evidence>
<evidence type="ECO:0000256" key="3">
    <source>
        <dbReference type="ARBA" id="ARBA00022771"/>
    </source>
</evidence>
<feature type="binding site" evidence="6">
    <location>
        <position position="19"/>
    </location>
    <ligand>
        <name>Zn(2+)</name>
        <dbReference type="ChEBI" id="CHEBI:29105"/>
    </ligand>
</feature>
<dbReference type="PROSITE" id="PS51915">
    <property type="entry name" value="ZAD"/>
    <property type="match status" value="1"/>
</dbReference>
<dbReference type="EMBL" id="CAVLGL010000115">
    <property type="protein sequence ID" value="CAK1600256.1"/>
    <property type="molecule type" value="Genomic_DNA"/>
</dbReference>
<keyword evidence="4 6" id="KW-0862">Zinc</keyword>
<comment type="caution">
    <text evidence="9">The sequence shown here is derived from an EMBL/GenBank/DDBJ whole genome shotgun (WGS) entry which is preliminary data.</text>
</comment>
<feature type="binding site" evidence="6">
    <location>
        <position position="73"/>
    </location>
    <ligand>
        <name>Zn(2+)</name>
        <dbReference type="ChEBI" id="CHEBI:29105"/>
    </ligand>
</feature>
<evidence type="ECO:0000256" key="4">
    <source>
        <dbReference type="ARBA" id="ARBA00022833"/>
    </source>
</evidence>
<dbReference type="SMART" id="SM00355">
    <property type="entry name" value="ZnF_C2H2"/>
    <property type="match status" value="3"/>
</dbReference>
<reference evidence="9 10" key="1">
    <citation type="submission" date="2023-11" db="EMBL/GenBank/DDBJ databases">
        <authorList>
            <person name="Hedman E."/>
            <person name="Englund M."/>
            <person name="Stromberg M."/>
            <person name="Nyberg Akerstrom W."/>
            <person name="Nylinder S."/>
            <person name="Jareborg N."/>
            <person name="Kallberg Y."/>
            <person name="Kronander E."/>
        </authorList>
    </citation>
    <scope>NUCLEOTIDE SEQUENCE [LARGE SCALE GENOMIC DNA]</scope>
</reference>
<dbReference type="InterPro" id="IPR012934">
    <property type="entry name" value="Znf_AD"/>
</dbReference>
<evidence type="ECO:0000313" key="9">
    <source>
        <dbReference type="EMBL" id="CAK1600256.1"/>
    </source>
</evidence>
<accession>A0AAV1M327</accession>
<evidence type="ECO:0000313" key="10">
    <source>
        <dbReference type="Proteomes" id="UP001314205"/>
    </source>
</evidence>
<dbReference type="AlphaFoldDB" id="A0AAV1M327"/>
<organism evidence="9 10">
    <name type="scientific">Parnassius mnemosyne</name>
    <name type="common">clouded apollo</name>
    <dbReference type="NCBI Taxonomy" id="213953"/>
    <lineage>
        <taxon>Eukaryota</taxon>
        <taxon>Metazoa</taxon>
        <taxon>Ecdysozoa</taxon>
        <taxon>Arthropoda</taxon>
        <taxon>Hexapoda</taxon>
        <taxon>Insecta</taxon>
        <taxon>Pterygota</taxon>
        <taxon>Neoptera</taxon>
        <taxon>Endopterygota</taxon>
        <taxon>Lepidoptera</taxon>
        <taxon>Glossata</taxon>
        <taxon>Ditrysia</taxon>
        <taxon>Papilionoidea</taxon>
        <taxon>Papilionidae</taxon>
        <taxon>Parnassiinae</taxon>
        <taxon>Parnassini</taxon>
        <taxon>Parnassius</taxon>
        <taxon>Driopa</taxon>
    </lineage>
</organism>
<dbReference type="Gene3D" id="3.30.160.60">
    <property type="entry name" value="Classic Zinc Finger"/>
    <property type="match status" value="1"/>
</dbReference>
<feature type="domain" description="C2H2-type" evidence="7">
    <location>
        <begin position="294"/>
        <end position="316"/>
    </location>
</feature>
<dbReference type="Pfam" id="PF07776">
    <property type="entry name" value="zf-AD"/>
    <property type="match status" value="1"/>
</dbReference>
<evidence type="ECO:0000259" key="7">
    <source>
        <dbReference type="PROSITE" id="PS50157"/>
    </source>
</evidence>
<sequence>MSIKQDETVASNEFGLPECRTCLQALDANSVLVDLFQCWVPPWDGMESTIAEDLAKLANIQITQSDRYSKVICEPCCLKLQSACDFACSVRKNDRFLRQRFPSTPEKMENCNKTVWPKPIQLDKNINGSVYENVMGVEIKQEVLSDDEYTSQNAMEECRETELANLEIKIEPEELIKQQPMQIDEHVKTITEQTQPDNTILNGHLHDTKDNVIGLTNGIDSKIDIPKVKEEPVSDEDDGEAIPTDLPLECMLCCKEFNSISGLKAHVIAQHSYKTVRRKTDKISPEKRQKKHSFICGTCQRKFTTSTDLMVHETCHNKSVCYACSAKFDTFEQLTRHSRRCKAIVNKEVRKPKTLEDVKRPIFQDLLRVNSTEKKPTKHMLKCSKCNEEFSNEYYMTIHEEIHHSVNSERMKNKGGRISDIKTAVNNLNSLFGSSNSP</sequence>
<dbReference type="InterPro" id="IPR013087">
    <property type="entry name" value="Znf_C2H2_type"/>
</dbReference>
<evidence type="ECO:0000256" key="2">
    <source>
        <dbReference type="ARBA" id="ARBA00022737"/>
    </source>
</evidence>
<keyword evidence="2" id="KW-0677">Repeat</keyword>
<evidence type="ECO:0000256" key="6">
    <source>
        <dbReference type="PROSITE-ProRule" id="PRU01263"/>
    </source>
</evidence>
<feature type="binding site" evidence="6">
    <location>
        <position position="22"/>
    </location>
    <ligand>
        <name>Zn(2+)</name>
        <dbReference type="ChEBI" id="CHEBI:29105"/>
    </ligand>
</feature>
<dbReference type="PROSITE" id="PS50157">
    <property type="entry name" value="ZINC_FINGER_C2H2_2"/>
    <property type="match status" value="2"/>
</dbReference>
<dbReference type="SMART" id="SM00868">
    <property type="entry name" value="zf-AD"/>
    <property type="match status" value="2"/>
</dbReference>
<dbReference type="Gene3D" id="3.40.1800.20">
    <property type="match status" value="1"/>
</dbReference>
<dbReference type="PANTHER" id="PTHR24379:SF127">
    <property type="entry name" value="BLOODY FINGERS-RELATED"/>
    <property type="match status" value="1"/>
</dbReference>
<evidence type="ECO:0000259" key="8">
    <source>
        <dbReference type="PROSITE" id="PS51915"/>
    </source>
</evidence>
<proteinExistence type="predicted"/>
<dbReference type="SUPFAM" id="SSF57716">
    <property type="entry name" value="Glucocorticoid receptor-like (DNA-binding domain)"/>
    <property type="match status" value="1"/>
</dbReference>
<evidence type="ECO:0000256" key="5">
    <source>
        <dbReference type="PROSITE-ProRule" id="PRU00042"/>
    </source>
</evidence>
<feature type="domain" description="ZAD" evidence="8">
    <location>
        <begin position="17"/>
        <end position="100"/>
    </location>
</feature>
<dbReference type="GO" id="GO:0005634">
    <property type="term" value="C:nucleus"/>
    <property type="evidence" value="ECO:0007669"/>
    <property type="project" value="InterPro"/>
</dbReference>
<dbReference type="Proteomes" id="UP001314205">
    <property type="component" value="Unassembled WGS sequence"/>
</dbReference>
<dbReference type="GO" id="GO:0008270">
    <property type="term" value="F:zinc ion binding"/>
    <property type="evidence" value="ECO:0007669"/>
    <property type="project" value="UniProtKB-UniRule"/>
</dbReference>